<accession>D5CQK3</accession>
<dbReference type="Gene3D" id="6.10.140.1340">
    <property type="match status" value="1"/>
</dbReference>
<dbReference type="KEGG" id="slt:Slit_1001"/>
<dbReference type="RefSeq" id="WP_013029137.1">
    <property type="nucleotide sequence ID" value="NC_013959.1"/>
</dbReference>
<evidence type="ECO:0000313" key="3">
    <source>
        <dbReference type="EMBL" id="ADE11239.1"/>
    </source>
</evidence>
<protein>
    <recommendedName>
        <fullName evidence="2">Inner membrane protein YgaP-like transmembrane domain-containing protein</fullName>
    </recommendedName>
</protein>
<dbReference type="Proteomes" id="UP000001625">
    <property type="component" value="Chromosome"/>
</dbReference>
<dbReference type="STRING" id="580332.Slit_1001"/>
<feature type="transmembrane region" description="Helical" evidence="1">
    <location>
        <begin position="7"/>
        <end position="25"/>
    </location>
</feature>
<name>D5CQK3_SIDLE</name>
<organism evidence="3 4">
    <name type="scientific">Sideroxydans lithotrophicus (strain ES-1)</name>
    <dbReference type="NCBI Taxonomy" id="580332"/>
    <lineage>
        <taxon>Bacteria</taxon>
        <taxon>Pseudomonadati</taxon>
        <taxon>Pseudomonadota</taxon>
        <taxon>Betaproteobacteria</taxon>
        <taxon>Nitrosomonadales</taxon>
        <taxon>Gallionellaceae</taxon>
        <taxon>Sideroxydans</taxon>
    </lineage>
</organism>
<keyword evidence="1" id="KW-1133">Transmembrane helix</keyword>
<dbReference type="HOGENOM" id="CLU_190060_0_1_4"/>
<proteinExistence type="predicted"/>
<feature type="domain" description="Inner membrane protein YgaP-like transmembrane" evidence="2">
    <location>
        <begin position="3"/>
        <end position="63"/>
    </location>
</feature>
<dbReference type="Pfam" id="PF11127">
    <property type="entry name" value="YgaP-like_TM"/>
    <property type="match status" value="1"/>
</dbReference>
<feature type="transmembrane region" description="Helical" evidence="1">
    <location>
        <begin position="37"/>
        <end position="58"/>
    </location>
</feature>
<dbReference type="OrthoDB" id="9799383at2"/>
<reference evidence="3 4" key="1">
    <citation type="submission" date="2010-03" db="EMBL/GenBank/DDBJ databases">
        <title>Complete sequence of Sideroxydans lithotrophicus ES-1.</title>
        <authorList>
            <consortium name="US DOE Joint Genome Institute"/>
            <person name="Lucas S."/>
            <person name="Copeland A."/>
            <person name="Lapidus A."/>
            <person name="Cheng J.-F."/>
            <person name="Bruce D."/>
            <person name="Goodwin L."/>
            <person name="Pitluck S."/>
            <person name="Munk A.C."/>
            <person name="Detter J.C."/>
            <person name="Han C."/>
            <person name="Tapia R."/>
            <person name="Larimer F."/>
            <person name="Land M."/>
            <person name="Hauser L."/>
            <person name="Kyrpides N."/>
            <person name="Ivanova N."/>
            <person name="Emerson D."/>
            <person name="Woyke T."/>
        </authorList>
    </citation>
    <scope>NUCLEOTIDE SEQUENCE [LARGE SCALE GENOMIC DNA]</scope>
    <source>
        <strain evidence="3 4">ES-1</strain>
    </source>
</reference>
<evidence type="ECO:0000256" key="1">
    <source>
        <dbReference type="SAM" id="Phobius"/>
    </source>
</evidence>
<dbReference type="EMBL" id="CP001965">
    <property type="protein sequence ID" value="ADE11239.1"/>
    <property type="molecule type" value="Genomic_DNA"/>
</dbReference>
<sequence precursor="true">MEVNRIVSIFAGFMIMLSLGLAHWMGQADLSHVSWLWLTLFVGFNLFQMGFTGFCPLVKVLGVFGYDKSKCCTPAKDGKSCC</sequence>
<keyword evidence="4" id="KW-1185">Reference proteome</keyword>
<dbReference type="AlphaFoldDB" id="D5CQK3"/>
<evidence type="ECO:0000313" key="4">
    <source>
        <dbReference type="Proteomes" id="UP000001625"/>
    </source>
</evidence>
<dbReference type="InterPro" id="IPR021309">
    <property type="entry name" value="YgaP-like_TM"/>
</dbReference>
<gene>
    <name evidence="3" type="ordered locus">Slit_1001</name>
</gene>
<evidence type="ECO:0000259" key="2">
    <source>
        <dbReference type="Pfam" id="PF11127"/>
    </source>
</evidence>
<keyword evidence="1" id="KW-0472">Membrane</keyword>
<keyword evidence="1" id="KW-0812">Transmembrane</keyword>